<comment type="caution">
    <text evidence="2">The sequence shown here is derived from an EMBL/GenBank/DDBJ whole genome shotgun (WGS) entry which is preliminary data.</text>
</comment>
<name>A0A9J6BGG7_POLVA</name>
<dbReference type="PANTHER" id="PTHR20898:SF0">
    <property type="entry name" value="DAEDALUS ON 3-RELATED"/>
    <property type="match status" value="1"/>
</dbReference>
<dbReference type="EMBL" id="JADBJN010000004">
    <property type="protein sequence ID" value="KAG5668566.1"/>
    <property type="molecule type" value="Genomic_DNA"/>
</dbReference>
<proteinExistence type="predicted"/>
<keyword evidence="1" id="KW-0472">Membrane</keyword>
<accession>A0A9J6BGG7</accession>
<evidence type="ECO:0000313" key="3">
    <source>
        <dbReference type="Proteomes" id="UP001107558"/>
    </source>
</evidence>
<keyword evidence="1" id="KW-0812">Transmembrane</keyword>
<keyword evidence="3" id="KW-1185">Reference proteome</keyword>
<dbReference type="Proteomes" id="UP001107558">
    <property type="component" value="Chromosome 4"/>
</dbReference>
<reference evidence="2" key="1">
    <citation type="submission" date="2021-03" db="EMBL/GenBank/DDBJ databases">
        <title>Chromosome level genome of the anhydrobiotic midge Polypedilum vanderplanki.</title>
        <authorList>
            <person name="Yoshida Y."/>
            <person name="Kikawada T."/>
            <person name="Gusev O."/>
        </authorList>
    </citation>
    <scope>NUCLEOTIDE SEQUENCE</scope>
    <source>
        <strain evidence="2">NIAS01</strain>
        <tissue evidence="2">Whole body or cell culture</tissue>
    </source>
</reference>
<dbReference type="PANTHER" id="PTHR20898">
    <property type="entry name" value="DAEDALUS ON 3-RELATED-RELATED"/>
    <property type="match status" value="1"/>
</dbReference>
<gene>
    <name evidence="2" type="ORF">PVAND_016503</name>
</gene>
<organism evidence="2 3">
    <name type="scientific">Polypedilum vanderplanki</name>
    <name type="common">Sleeping chironomid midge</name>
    <dbReference type="NCBI Taxonomy" id="319348"/>
    <lineage>
        <taxon>Eukaryota</taxon>
        <taxon>Metazoa</taxon>
        <taxon>Ecdysozoa</taxon>
        <taxon>Arthropoda</taxon>
        <taxon>Hexapoda</taxon>
        <taxon>Insecta</taxon>
        <taxon>Pterygota</taxon>
        <taxon>Neoptera</taxon>
        <taxon>Endopterygota</taxon>
        <taxon>Diptera</taxon>
        <taxon>Nematocera</taxon>
        <taxon>Chironomoidea</taxon>
        <taxon>Chironomidae</taxon>
        <taxon>Chironominae</taxon>
        <taxon>Polypedilum</taxon>
        <taxon>Polypedilum</taxon>
    </lineage>
</organism>
<sequence>MKILIVLEIFAVFYISSVFMYVHFEKLNEAHSSNITIHIRKVSVFETYFEILLTFIKPMREASIELKLWKFDDNGNARQLFKTPIFDYCSVVSKKSRSNPLTRTFLLPILRQQPKLVNCPLTGQWGFNASFESKRIMMFPNGRYKLRFHAFNDEDPDVLTLALTMKIEY</sequence>
<evidence type="ECO:0000256" key="1">
    <source>
        <dbReference type="SAM" id="Phobius"/>
    </source>
</evidence>
<dbReference type="AlphaFoldDB" id="A0A9J6BGG7"/>
<dbReference type="OrthoDB" id="10651187at2759"/>
<feature type="transmembrane region" description="Helical" evidence="1">
    <location>
        <begin position="5"/>
        <end position="24"/>
    </location>
</feature>
<protein>
    <submittedName>
        <fullName evidence="2">Uncharacterized protein</fullName>
    </submittedName>
</protein>
<keyword evidence="1" id="KW-1133">Transmembrane helix</keyword>
<evidence type="ECO:0000313" key="2">
    <source>
        <dbReference type="EMBL" id="KAG5668566.1"/>
    </source>
</evidence>